<dbReference type="AlphaFoldDB" id="A0A6G0W498"/>
<evidence type="ECO:0000313" key="7">
    <source>
        <dbReference type="EMBL" id="KAF0721881.1"/>
    </source>
</evidence>
<dbReference type="GO" id="GO:0046983">
    <property type="term" value="F:protein dimerization activity"/>
    <property type="evidence" value="ECO:0007669"/>
    <property type="project" value="InterPro"/>
</dbReference>
<dbReference type="EMBL" id="VUJU01009121">
    <property type="protein sequence ID" value="KAF0721881.1"/>
    <property type="molecule type" value="Genomic_DNA"/>
</dbReference>
<dbReference type="OrthoDB" id="5103at2759"/>
<name>A0A6G0W498_APHCR</name>
<protein>
    <submittedName>
        <fullName evidence="7">Zinc finger BED domain-containing protein RICESLEEPER 1-like isoform X1</fullName>
    </submittedName>
</protein>
<dbReference type="Proteomes" id="UP000478052">
    <property type="component" value="Unassembled WGS sequence"/>
</dbReference>
<dbReference type="InterPro" id="IPR012337">
    <property type="entry name" value="RNaseH-like_sf"/>
</dbReference>
<dbReference type="SUPFAM" id="SSF53098">
    <property type="entry name" value="Ribonuclease H-like"/>
    <property type="match status" value="1"/>
</dbReference>
<evidence type="ECO:0000256" key="4">
    <source>
        <dbReference type="ARBA" id="ARBA00022833"/>
    </source>
</evidence>
<dbReference type="GO" id="GO:0008270">
    <property type="term" value="F:zinc ion binding"/>
    <property type="evidence" value="ECO:0007669"/>
    <property type="project" value="UniProtKB-KW"/>
</dbReference>
<keyword evidence="5" id="KW-0539">Nucleus</keyword>
<proteinExistence type="predicted"/>
<evidence type="ECO:0000313" key="8">
    <source>
        <dbReference type="Proteomes" id="UP000478052"/>
    </source>
</evidence>
<dbReference type="PANTHER" id="PTHR46481">
    <property type="entry name" value="ZINC FINGER BED DOMAIN-CONTAINING PROTEIN 4"/>
    <property type="match status" value="1"/>
</dbReference>
<accession>A0A6G0W498</accession>
<comment type="subcellular location">
    <subcellularLocation>
        <location evidence="1">Nucleus</location>
    </subcellularLocation>
</comment>
<evidence type="ECO:0000259" key="6">
    <source>
        <dbReference type="Pfam" id="PF05699"/>
    </source>
</evidence>
<keyword evidence="4" id="KW-0862">Zinc</keyword>
<dbReference type="Pfam" id="PF05699">
    <property type="entry name" value="Dimer_Tnp_hAT"/>
    <property type="match status" value="1"/>
</dbReference>
<dbReference type="InterPro" id="IPR008906">
    <property type="entry name" value="HATC_C_dom"/>
</dbReference>
<comment type="caution">
    <text evidence="7">The sequence shown here is derived from an EMBL/GenBank/DDBJ whole genome shotgun (WGS) entry which is preliminary data.</text>
</comment>
<dbReference type="GO" id="GO:0005634">
    <property type="term" value="C:nucleus"/>
    <property type="evidence" value="ECO:0007669"/>
    <property type="project" value="UniProtKB-SubCell"/>
</dbReference>
<organism evidence="7 8">
    <name type="scientific">Aphis craccivora</name>
    <name type="common">Cowpea aphid</name>
    <dbReference type="NCBI Taxonomy" id="307492"/>
    <lineage>
        <taxon>Eukaryota</taxon>
        <taxon>Metazoa</taxon>
        <taxon>Ecdysozoa</taxon>
        <taxon>Arthropoda</taxon>
        <taxon>Hexapoda</taxon>
        <taxon>Insecta</taxon>
        <taxon>Pterygota</taxon>
        <taxon>Neoptera</taxon>
        <taxon>Paraneoptera</taxon>
        <taxon>Hemiptera</taxon>
        <taxon>Sternorrhyncha</taxon>
        <taxon>Aphidomorpha</taxon>
        <taxon>Aphidoidea</taxon>
        <taxon>Aphididae</taxon>
        <taxon>Aphidini</taxon>
        <taxon>Aphis</taxon>
        <taxon>Aphis</taxon>
    </lineage>
</organism>
<keyword evidence="2" id="KW-0479">Metal-binding</keyword>
<keyword evidence="3" id="KW-0863">Zinc-finger</keyword>
<evidence type="ECO:0000256" key="2">
    <source>
        <dbReference type="ARBA" id="ARBA00022723"/>
    </source>
</evidence>
<sequence>MGRKSVNPVSAMFFDYNKGNNTSKCKISDCPHPIMKGKHPMTLEKHVEHRHPESYLKLVKAKERIQNLDGDSDNDDYDSRNKKLKTGPLDKVFSVTKKSLYIRMDKEVLLKACAELVTVNGRPLTIFKDCGMQKILKPITQVIGDNFTINPQNIRIHIMDEAEKIINTIKKDTNNRLVSLKMDCVSRLNRGIIGINIQYQINNKLVIRTLAMSNLEERHTSDYLKSVVLKVLNRYDIRPDQVYSCTVDNGANMVKMVRLRTKDNQNDNIQVDNIDEIIEENIDEDDDSDILANNQYSVETELFNDDIQEHLVHSLKSTGLGMTFCIRCSAHTIQLCVFDGINKTNIKEILVKARKVVKKLRTPTVSTMLKKKKLNKAILDCDTRWNSIYDMLHRLYELKPFCELIAGDISELELNNDDWELIKSLVSTLEPVKIGSNTLQKADLTIGDFYGCWWKVRNGLSKVNTELSKAIQDSMIKRQVILMFNDIFVSENQTLSQRENECTPSVDNDNVETDDFELFLKSRSGKFDDVQRIPYDSNIRDYWRLKEKEMPEFYEISQVLMSIPATQVSVERSFSSLKFILSDLRGNLSPTLLESIMILKCNTQFKLATLNN</sequence>
<dbReference type="PANTHER" id="PTHR46481:SF10">
    <property type="entry name" value="ZINC FINGER BED DOMAIN-CONTAINING PROTEIN 39"/>
    <property type="match status" value="1"/>
</dbReference>
<gene>
    <name evidence="7" type="ORF">FWK35_00025637</name>
</gene>
<keyword evidence="8" id="KW-1185">Reference proteome</keyword>
<feature type="domain" description="HAT C-terminal dimerisation" evidence="6">
    <location>
        <begin position="535"/>
        <end position="600"/>
    </location>
</feature>
<evidence type="ECO:0000256" key="1">
    <source>
        <dbReference type="ARBA" id="ARBA00004123"/>
    </source>
</evidence>
<reference evidence="7 8" key="1">
    <citation type="submission" date="2019-08" db="EMBL/GenBank/DDBJ databases">
        <title>Whole genome of Aphis craccivora.</title>
        <authorList>
            <person name="Voronova N.V."/>
            <person name="Shulinski R.S."/>
            <person name="Bandarenka Y.V."/>
            <person name="Zhorov D.G."/>
            <person name="Warner D."/>
        </authorList>
    </citation>
    <scope>NUCLEOTIDE SEQUENCE [LARGE SCALE GENOMIC DNA]</scope>
    <source>
        <strain evidence="7">180601</strain>
        <tissue evidence="7">Whole Body</tissue>
    </source>
</reference>
<evidence type="ECO:0000256" key="5">
    <source>
        <dbReference type="ARBA" id="ARBA00023242"/>
    </source>
</evidence>
<evidence type="ECO:0000256" key="3">
    <source>
        <dbReference type="ARBA" id="ARBA00022771"/>
    </source>
</evidence>
<dbReference type="InterPro" id="IPR052035">
    <property type="entry name" value="ZnF_BED_domain_contain"/>
</dbReference>